<feature type="domain" description="ABC transporter" evidence="11">
    <location>
        <begin position="1060"/>
        <end position="1299"/>
    </location>
</feature>
<dbReference type="Gene3D" id="1.20.1560.10">
    <property type="entry name" value="ABC transporter type 1, transmembrane domain"/>
    <property type="match status" value="2"/>
</dbReference>
<protein>
    <submittedName>
        <fullName evidence="13">ABC transporter transmembrane region domain-containing protein</fullName>
    </submittedName>
</protein>
<keyword evidence="14" id="KW-1185">Reference proteome</keyword>
<dbReference type="GO" id="GO:0090374">
    <property type="term" value="P:oligopeptide export from mitochondrion"/>
    <property type="evidence" value="ECO:0007669"/>
    <property type="project" value="TreeGrafter"/>
</dbReference>
<dbReference type="InterPro" id="IPR003593">
    <property type="entry name" value="AAA+_ATPase"/>
</dbReference>
<dbReference type="FunFam" id="3.40.50.300:FF:000205">
    <property type="entry name" value="ABC transporter B family member 4"/>
    <property type="match status" value="1"/>
</dbReference>
<evidence type="ECO:0000256" key="10">
    <source>
        <dbReference type="SAM" id="Phobius"/>
    </source>
</evidence>
<dbReference type="PANTHER" id="PTHR43394:SF27">
    <property type="entry name" value="ATP-DEPENDENT TRANSLOCASE ABCB1-LIKE"/>
    <property type="match status" value="1"/>
</dbReference>
<dbReference type="CDD" id="cd18578">
    <property type="entry name" value="ABC_6TM_Pgp_ABCB1_D2_like"/>
    <property type="match status" value="1"/>
</dbReference>
<dbReference type="SMART" id="SM00382">
    <property type="entry name" value="AAA"/>
    <property type="match status" value="2"/>
</dbReference>
<feature type="region of interest" description="Disordered" evidence="9">
    <location>
        <begin position="685"/>
        <end position="710"/>
    </location>
</feature>
<feature type="transmembrane region" description="Helical" evidence="10">
    <location>
        <begin position="999"/>
        <end position="1021"/>
    </location>
</feature>
<evidence type="ECO:0000256" key="6">
    <source>
        <dbReference type="ARBA" id="ARBA00022840"/>
    </source>
</evidence>
<dbReference type="Pfam" id="PF00664">
    <property type="entry name" value="ABC_membrane"/>
    <property type="match status" value="2"/>
</dbReference>
<dbReference type="GO" id="GO:0016887">
    <property type="term" value="F:ATP hydrolysis activity"/>
    <property type="evidence" value="ECO:0007669"/>
    <property type="project" value="InterPro"/>
</dbReference>
<evidence type="ECO:0000256" key="7">
    <source>
        <dbReference type="ARBA" id="ARBA00022989"/>
    </source>
</evidence>
<feature type="region of interest" description="Disordered" evidence="9">
    <location>
        <begin position="594"/>
        <end position="626"/>
    </location>
</feature>
<evidence type="ECO:0000313" key="14">
    <source>
        <dbReference type="Proteomes" id="UP001201812"/>
    </source>
</evidence>
<dbReference type="PROSITE" id="PS50929">
    <property type="entry name" value="ABC_TM1F"/>
    <property type="match status" value="2"/>
</dbReference>
<keyword evidence="7 10" id="KW-1133">Transmembrane helix</keyword>
<dbReference type="CDD" id="cd18577">
    <property type="entry name" value="ABC_6TM_Pgp_ABCB1_D1_like"/>
    <property type="match status" value="1"/>
</dbReference>
<reference evidence="13" key="1">
    <citation type="submission" date="2022-01" db="EMBL/GenBank/DDBJ databases">
        <title>Genome Sequence Resource for Two Populations of Ditylenchus destructor, the Migratory Endoparasitic Phytonematode.</title>
        <authorList>
            <person name="Zhang H."/>
            <person name="Lin R."/>
            <person name="Xie B."/>
        </authorList>
    </citation>
    <scope>NUCLEOTIDE SEQUENCE</scope>
    <source>
        <strain evidence="13">BazhouSP</strain>
    </source>
</reference>
<feature type="transmembrane region" description="Helical" evidence="10">
    <location>
        <begin position="250"/>
        <end position="272"/>
    </location>
</feature>
<keyword evidence="4 10" id="KW-0812">Transmembrane</keyword>
<evidence type="ECO:0000259" key="12">
    <source>
        <dbReference type="PROSITE" id="PS50929"/>
    </source>
</evidence>
<dbReference type="InterPro" id="IPR027417">
    <property type="entry name" value="P-loop_NTPase"/>
</dbReference>
<evidence type="ECO:0000259" key="11">
    <source>
        <dbReference type="PROSITE" id="PS50893"/>
    </source>
</evidence>
<dbReference type="CDD" id="cd03249">
    <property type="entry name" value="ABC_MTABC3_MDL1_MDL2"/>
    <property type="match status" value="2"/>
</dbReference>
<comment type="subcellular location">
    <subcellularLocation>
        <location evidence="1">Membrane</location>
        <topology evidence="1">Multi-pass membrane protein</topology>
    </subcellularLocation>
</comment>
<dbReference type="GO" id="GO:0015421">
    <property type="term" value="F:ABC-type oligopeptide transporter activity"/>
    <property type="evidence" value="ECO:0007669"/>
    <property type="project" value="TreeGrafter"/>
</dbReference>
<feature type="transmembrane region" description="Helical" evidence="10">
    <location>
        <begin position="737"/>
        <end position="760"/>
    </location>
</feature>
<evidence type="ECO:0000256" key="2">
    <source>
        <dbReference type="ARBA" id="ARBA00007577"/>
    </source>
</evidence>
<feature type="transmembrane region" description="Helical" evidence="10">
    <location>
        <begin position="780"/>
        <end position="807"/>
    </location>
</feature>
<feature type="domain" description="ABC transmembrane type-1" evidence="12">
    <location>
        <begin position="740"/>
        <end position="1026"/>
    </location>
</feature>
<dbReference type="Gene3D" id="3.40.50.300">
    <property type="entry name" value="P-loop containing nucleotide triphosphate hydrolases"/>
    <property type="match status" value="2"/>
</dbReference>
<evidence type="ECO:0000256" key="8">
    <source>
        <dbReference type="ARBA" id="ARBA00023136"/>
    </source>
</evidence>
<feature type="domain" description="ABC transmembrane type-1" evidence="12">
    <location>
        <begin position="49"/>
        <end position="314"/>
    </location>
</feature>
<comment type="similarity">
    <text evidence="2">Belongs to the ABC transporter superfamily. ABCB family. Multidrug resistance exporter (TC 3.A.1.201) subfamily.</text>
</comment>
<dbReference type="Pfam" id="PF00005">
    <property type="entry name" value="ABC_tran"/>
    <property type="match status" value="2"/>
</dbReference>
<sequence>MPTEESMDTYPTREAGNCKSRPPLLSTVQGDVAQAFTKANALYNQNATIDDIDADRQLSYSWDEFNSDIVRCCLFYLGIGIIIFSTACTQVMCFLKSGENVVRRLRMELFAAILRQDIAWFDEHSSGQVSSRMFDNLERVREGTGDKVALFLQCIVQFLAGYGIAFYYDWKMTLIMASLSPLMIITGAFMARLLGASVRAESLNYAAAGAIAEQALSSIRTVVAFNGQEHECSRYDKALNDGKRNGIRRAFYTGVGLGVTFVVLYGAYSLAFWLGTTFIADGRLTVKTVITVFFGVLVGSTALGHAGQHFAVIAIAQGAVVDVYEIIDRAPKNDQRLSKEGIRPPITSAHIRIQNLKFFYPSRPDVTILNKFSMDVKPGETVALVGSSGSGKSTIVQLLLRHYDPIEGNISVDNYDIHALDLQHWRNQIGVVNQEPVLFDCSIEENIRLGNEEATYDQIWDALRMANAEHFVNKLPEGINTLVGERGIQMSGGQKQRIAIARALVRNPKILLLDEATSALDAHAEAKVQAALDKATKGRTTLIIAHRLSTVRHVDRILAMDSSGTIVEQGTHMELMERKGLYYELVNAQQMMSASDEQKKAEESLVGADDDDTIPQRRTSKSRAIRRASSNSNYYISNLPRRISSTSSTHSNACAIEEYNDSPISADHDPLLGKLAQNPLQDITEEGSVSDSDTETNETESGRQTQKMRLKKELAKEGAVEQNIVEIIKQARPEWPFLSIAIASAIVRGIVYPTFAVLFTKMLRIFSLTNVEEMRHQGHMWSLLFLALGSSQAILLFSECVIFGSCAERLTMRLRSKLFRNIMRMDITYFDSPRHATGKLTTRLATDTPNVKSAIDFRLAAVFSAAVAFCGGIALAFYYCWQLALIVIWIFPLAGLGQMFHVGHLRGRALKDKWAYEQAGKLMLESMDNIRTVHALSAERKFMDKFGECLDNAHKRSTKSSFSQSLSFAFAVSIPQFIHAVVFYTGLFFIRGSMVEPMGVFNVMFAISFTSTTIGFASSYFPEYAKAKVAAGIIFKMLSECPQIDSLSKGGTFKSITGAIHFRSVHFAYPQRIRARILSGLDLQVKAGERLALVGASGCGKSTIISLLERFYDPSAGSVLIDDEDIRQHNVGHLRSQLALVSQEPTLFDCSIRENLLYGLDASQVSDEKLRSALKLANLDNFIDEQLPEGWHTRVGEKGVQLSGGQKQRLAIARAILRDPKILLLDEATSALDTESEKMVQTALERVSEGRTCIVIAHRLSTIAKVDQIVVLQDGVAVEKGTHQELISRCGLYFELCQKANLTKEERNEIIGSEL</sequence>
<dbReference type="PROSITE" id="PS50893">
    <property type="entry name" value="ABC_TRANSPORTER_2"/>
    <property type="match status" value="2"/>
</dbReference>
<evidence type="ECO:0000256" key="4">
    <source>
        <dbReference type="ARBA" id="ARBA00022692"/>
    </source>
</evidence>
<comment type="caution">
    <text evidence="13">The sequence shown here is derived from an EMBL/GenBank/DDBJ whole genome shotgun (WGS) entry which is preliminary data.</text>
</comment>
<dbReference type="SUPFAM" id="SSF90123">
    <property type="entry name" value="ABC transporter transmembrane region"/>
    <property type="match status" value="2"/>
</dbReference>
<feature type="domain" description="ABC transporter" evidence="11">
    <location>
        <begin position="351"/>
        <end position="588"/>
    </location>
</feature>
<evidence type="ECO:0000256" key="3">
    <source>
        <dbReference type="ARBA" id="ARBA00022448"/>
    </source>
</evidence>
<feature type="transmembrane region" description="Helical" evidence="10">
    <location>
        <begin position="885"/>
        <end position="903"/>
    </location>
</feature>
<dbReference type="PROSITE" id="PS00211">
    <property type="entry name" value="ABC_TRANSPORTER_1"/>
    <property type="match status" value="2"/>
</dbReference>
<dbReference type="InterPro" id="IPR003439">
    <property type="entry name" value="ABC_transporter-like_ATP-bd"/>
</dbReference>
<dbReference type="FunFam" id="3.40.50.300:FF:000916">
    <property type="entry name" value="ABC transporter B family member 9"/>
    <property type="match status" value="1"/>
</dbReference>
<dbReference type="GO" id="GO:0005743">
    <property type="term" value="C:mitochondrial inner membrane"/>
    <property type="evidence" value="ECO:0007669"/>
    <property type="project" value="TreeGrafter"/>
</dbReference>
<evidence type="ECO:0000256" key="1">
    <source>
        <dbReference type="ARBA" id="ARBA00004141"/>
    </source>
</evidence>
<keyword evidence="5" id="KW-0547">Nucleotide-binding</keyword>
<name>A0AAD4NEL3_9BILA</name>
<keyword evidence="8 10" id="KW-0472">Membrane</keyword>
<dbReference type="GO" id="GO:0005524">
    <property type="term" value="F:ATP binding"/>
    <property type="evidence" value="ECO:0007669"/>
    <property type="project" value="UniProtKB-KW"/>
</dbReference>
<evidence type="ECO:0000256" key="9">
    <source>
        <dbReference type="SAM" id="MobiDB-lite"/>
    </source>
</evidence>
<dbReference type="PANTHER" id="PTHR43394">
    <property type="entry name" value="ATP-DEPENDENT PERMEASE MDL1, MITOCHONDRIAL"/>
    <property type="match status" value="1"/>
</dbReference>
<dbReference type="InterPro" id="IPR011527">
    <property type="entry name" value="ABC1_TM_dom"/>
</dbReference>
<proteinExistence type="inferred from homology"/>
<dbReference type="SUPFAM" id="SSF52540">
    <property type="entry name" value="P-loop containing nucleoside triphosphate hydrolases"/>
    <property type="match status" value="2"/>
</dbReference>
<accession>A0AAD4NEL3</accession>
<dbReference type="InterPro" id="IPR036640">
    <property type="entry name" value="ABC1_TM_sf"/>
</dbReference>
<gene>
    <name evidence="13" type="ORF">DdX_03941</name>
</gene>
<feature type="transmembrane region" description="Helical" evidence="10">
    <location>
        <begin position="284"/>
        <end position="303"/>
    </location>
</feature>
<dbReference type="InterPro" id="IPR017871">
    <property type="entry name" value="ABC_transporter-like_CS"/>
</dbReference>
<organism evidence="13 14">
    <name type="scientific">Ditylenchus destructor</name>
    <dbReference type="NCBI Taxonomy" id="166010"/>
    <lineage>
        <taxon>Eukaryota</taxon>
        <taxon>Metazoa</taxon>
        <taxon>Ecdysozoa</taxon>
        <taxon>Nematoda</taxon>
        <taxon>Chromadorea</taxon>
        <taxon>Rhabditida</taxon>
        <taxon>Tylenchina</taxon>
        <taxon>Tylenchomorpha</taxon>
        <taxon>Sphaerularioidea</taxon>
        <taxon>Anguinidae</taxon>
        <taxon>Anguininae</taxon>
        <taxon>Ditylenchus</taxon>
    </lineage>
</organism>
<keyword evidence="6" id="KW-0067">ATP-binding</keyword>
<feature type="transmembrane region" description="Helical" evidence="10">
    <location>
        <begin position="148"/>
        <end position="168"/>
    </location>
</feature>
<dbReference type="Proteomes" id="UP001201812">
    <property type="component" value="Unassembled WGS sequence"/>
</dbReference>
<feature type="transmembrane region" description="Helical" evidence="10">
    <location>
        <begin position="174"/>
        <end position="194"/>
    </location>
</feature>
<feature type="transmembrane region" description="Helical" evidence="10">
    <location>
        <begin position="74"/>
        <end position="95"/>
    </location>
</feature>
<evidence type="ECO:0000256" key="5">
    <source>
        <dbReference type="ARBA" id="ARBA00022741"/>
    </source>
</evidence>
<feature type="transmembrane region" description="Helical" evidence="10">
    <location>
        <begin position="859"/>
        <end position="879"/>
    </location>
</feature>
<evidence type="ECO:0000313" key="13">
    <source>
        <dbReference type="EMBL" id="KAI1723768.1"/>
    </source>
</evidence>
<dbReference type="InterPro" id="IPR039421">
    <property type="entry name" value="Type_1_exporter"/>
</dbReference>
<feature type="transmembrane region" description="Helical" evidence="10">
    <location>
        <begin position="965"/>
        <end position="987"/>
    </location>
</feature>
<dbReference type="EMBL" id="JAKKPZ010000003">
    <property type="protein sequence ID" value="KAI1723768.1"/>
    <property type="molecule type" value="Genomic_DNA"/>
</dbReference>
<keyword evidence="3" id="KW-0813">Transport</keyword>